<comment type="subcellular location">
    <subcellularLocation>
        <location evidence="1">Membrane</location>
        <topology evidence="1">Multi-pass membrane protein</topology>
    </subcellularLocation>
</comment>
<evidence type="ECO:0000256" key="4">
    <source>
        <dbReference type="ARBA" id="ARBA00022568"/>
    </source>
</evidence>
<feature type="non-terminal residue" evidence="16">
    <location>
        <position position="1"/>
    </location>
</feature>
<dbReference type="PANTHER" id="PTHR45628:SF7">
    <property type="entry name" value="VOLTAGE-DEPENDENT CALCIUM CHANNEL TYPE A SUBUNIT ALPHA-1"/>
    <property type="match status" value="1"/>
</dbReference>
<dbReference type="PROSITE" id="PS00018">
    <property type="entry name" value="EF_HAND_1"/>
    <property type="match status" value="1"/>
</dbReference>
<dbReference type="SMART" id="SM00054">
    <property type="entry name" value="EFh"/>
    <property type="match status" value="2"/>
</dbReference>
<evidence type="ECO:0000256" key="14">
    <source>
        <dbReference type="SAM" id="Phobius"/>
    </source>
</evidence>
<dbReference type="InterPro" id="IPR002048">
    <property type="entry name" value="EF_hand_dom"/>
</dbReference>
<keyword evidence="13" id="KW-0407">Ion channel</keyword>
<dbReference type="Proteomes" id="UP001642484">
    <property type="component" value="Unassembled WGS sequence"/>
</dbReference>
<keyword evidence="7" id="KW-0106">Calcium</keyword>
<dbReference type="SUPFAM" id="SSF81324">
    <property type="entry name" value="Voltage-gated potassium channels"/>
    <property type="match status" value="1"/>
</dbReference>
<dbReference type="InterPro" id="IPR027359">
    <property type="entry name" value="Volt_channel_dom_sf"/>
</dbReference>
<feature type="transmembrane region" description="Helical" evidence="14">
    <location>
        <begin position="80"/>
        <end position="100"/>
    </location>
</feature>
<evidence type="ECO:0000256" key="5">
    <source>
        <dbReference type="ARBA" id="ARBA00022673"/>
    </source>
</evidence>
<evidence type="ECO:0000256" key="6">
    <source>
        <dbReference type="ARBA" id="ARBA00022692"/>
    </source>
</evidence>
<dbReference type="InterPro" id="IPR011992">
    <property type="entry name" value="EF-hand-dom_pair"/>
</dbReference>
<sequence>YKLTFFCGEEQGWNLFDLFLVISSVIDVIFTYLAADMSPALAGSVKMLKLFRIMRVFRVFRFFRQLANWAMMILDSLKSLFGALILLGIIVYVFAVSLSMNTADWLLQQDMSGPGNTELRNHVETWFGSLGRTLYTLLLSILGGVSWHLVCDLLLEIDILSASLLLFYIMFTMFSVLNVITGVFVDTAIQTSNSQRDIQIEREMELKDSFLKSLKDFFEALDTDGSGSIHLEEIKIMLQDPTLAAYFAVLGFDEVNANQIFHLLDDDESGEVSIEEFLEGCSKLKGAARSIDVHALMHQCRALHRELNFVASMLGVDMHSSTALAHRHPYWNGRGSRHVGRATNLPPATSA</sequence>
<name>A0ABP0INZ4_9DINO</name>
<keyword evidence="8" id="KW-0851">Voltage-gated channel</keyword>
<dbReference type="Gene3D" id="1.20.120.350">
    <property type="entry name" value="Voltage-gated potassium channels. Chain C"/>
    <property type="match status" value="1"/>
</dbReference>
<dbReference type="PANTHER" id="PTHR45628">
    <property type="entry name" value="VOLTAGE-DEPENDENT CALCIUM CHANNEL TYPE A SUBUNIT ALPHA-1"/>
    <property type="match status" value="1"/>
</dbReference>
<dbReference type="CDD" id="cd00051">
    <property type="entry name" value="EFh"/>
    <property type="match status" value="1"/>
</dbReference>
<dbReference type="InterPro" id="IPR050599">
    <property type="entry name" value="VDCC_alpha-1_subunit"/>
</dbReference>
<evidence type="ECO:0000256" key="10">
    <source>
        <dbReference type="ARBA" id="ARBA00023065"/>
    </source>
</evidence>
<evidence type="ECO:0000259" key="15">
    <source>
        <dbReference type="PROSITE" id="PS50222"/>
    </source>
</evidence>
<keyword evidence="4" id="KW-0109">Calcium transport</keyword>
<evidence type="ECO:0000256" key="9">
    <source>
        <dbReference type="ARBA" id="ARBA00022989"/>
    </source>
</evidence>
<keyword evidence="17" id="KW-1185">Reference proteome</keyword>
<keyword evidence="2" id="KW-0813">Transport</keyword>
<dbReference type="SUPFAM" id="SSF47473">
    <property type="entry name" value="EF-hand"/>
    <property type="match status" value="1"/>
</dbReference>
<feature type="domain" description="EF-hand" evidence="15">
    <location>
        <begin position="252"/>
        <end position="287"/>
    </location>
</feature>
<evidence type="ECO:0000256" key="13">
    <source>
        <dbReference type="ARBA" id="ARBA00023303"/>
    </source>
</evidence>
<feature type="domain" description="EF-hand" evidence="15">
    <location>
        <begin position="209"/>
        <end position="244"/>
    </location>
</feature>
<keyword evidence="11 14" id="KW-0472">Membrane</keyword>
<dbReference type="Pfam" id="PF00520">
    <property type="entry name" value="Ion_trans"/>
    <property type="match status" value="1"/>
</dbReference>
<evidence type="ECO:0000256" key="8">
    <source>
        <dbReference type="ARBA" id="ARBA00022882"/>
    </source>
</evidence>
<dbReference type="Gene3D" id="1.10.238.10">
    <property type="entry name" value="EF-hand"/>
    <property type="match status" value="1"/>
</dbReference>
<dbReference type="InterPro" id="IPR005821">
    <property type="entry name" value="Ion_trans_dom"/>
</dbReference>
<organism evidence="16 17">
    <name type="scientific">Durusdinium trenchii</name>
    <dbReference type="NCBI Taxonomy" id="1381693"/>
    <lineage>
        <taxon>Eukaryota</taxon>
        <taxon>Sar</taxon>
        <taxon>Alveolata</taxon>
        <taxon>Dinophyceae</taxon>
        <taxon>Suessiales</taxon>
        <taxon>Symbiodiniaceae</taxon>
        <taxon>Durusdinium</taxon>
    </lineage>
</organism>
<evidence type="ECO:0000313" key="16">
    <source>
        <dbReference type="EMBL" id="CAK9004337.1"/>
    </source>
</evidence>
<evidence type="ECO:0000256" key="3">
    <source>
        <dbReference type="ARBA" id="ARBA00022553"/>
    </source>
</evidence>
<protein>
    <recommendedName>
        <fullName evidence="15">EF-hand domain-containing protein</fullName>
    </recommendedName>
</protein>
<evidence type="ECO:0000256" key="7">
    <source>
        <dbReference type="ARBA" id="ARBA00022837"/>
    </source>
</evidence>
<evidence type="ECO:0000313" key="17">
    <source>
        <dbReference type="Proteomes" id="UP001642484"/>
    </source>
</evidence>
<dbReference type="Gene3D" id="1.10.287.70">
    <property type="match status" value="1"/>
</dbReference>
<keyword evidence="5" id="KW-0107">Calcium channel</keyword>
<accession>A0ABP0INZ4</accession>
<evidence type="ECO:0000256" key="11">
    <source>
        <dbReference type="ARBA" id="ARBA00023136"/>
    </source>
</evidence>
<keyword evidence="3" id="KW-0597">Phosphoprotein</keyword>
<reference evidence="16 17" key="1">
    <citation type="submission" date="2024-02" db="EMBL/GenBank/DDBJ databases">
        <authorList>
            <person name="Chen Y."/>
            <person name="Shah S."/>
            <person name="Dougan E. K."/>
            <person name="Thang M."/>
            <person name="Chan C."/>
        </authorList>
    </citation>
    <scope>NUCLEOTIDE SEQUENCE [LARGE SCALE GENOMIC DNA]</scope>
</reference>
<dbReference type="InterPro" id="IPR018247">
    <property type="entry name" value="EF_Hand_1_Ca_BS"/>
</dbReference>
<comment type="caution">
    <text evidence="16">The sequence shown here is derived from an EMBL/GenBank/DDBJ whole genome shotgun (WGS) entry which is preliminary data.</text>
</comment>
<gene>
    <name evidence="16" type="ORF">CCMP2556_LOCUS7644</name>
</gene>
<keyword evidence="10" id="KW-0406">Ion transport</keyword>
<proteinExistence type="predicted"/>
<keyword evidence="6 14" id="KW-0812">Transmembrane</keyword>
<dbReference type="Pfam" id="PF13499">
    <property type="entry name" value="EF-hand_7"/>
    <property type="match status" value="1"/>
</dbReference>
<feature type="transmembrane region" description="Helical" evidence="14">
    <location>
        <begin position="162"/>
        <end position="185"/>
    </location>
</feature>
<evidence type="ECO:0000256" key="1">
    <source>
        <dbReference type="ARBA" id="ARBA00004141"/>
    </source>
</evidence>
<evidence type="ECO:0000256" key="12">
    <source>
        <dbReference type="ARBA" id="ARBA00023180"/>
    </source>
</evidence>
<evidence type="ECO:0000256" key="2">
    <source>
        <dbReference type="ARBA" id="ARBA00022448"/>
    </source>
</evidence>
<dbReference type="EMBL" id="CAXAMN010003359">
    <property type="protein sequence ID" value="CAK9004337.1"/>
    <property type="molecule type" value="Genomic_DNA"/>
</dbReference>
<keyword evidence="9 14" id="KW-1133">Transmembrane helix</keyword>
<feature type="transmembrane region" description="Helical" evidence="14">
    <location>
        <begin position="12"/>
        <end position="34"/>
    </location>
</feature>
<dbReference type="PROSITE" id="PS50222">
    <property type="entry name" value="EF_HAND_2"/>
    <property type="match status" value="2"/>
</dbReference>
<keyword evidence="12" id="KW-0325">Glycoprotein</keyword>
<feature type="transmembrane region" description="Helical" evidence="14">
    <location>
        <begin position="134"/>
        <end position="155"/>
    </location>
</feature>